<keyword evidence="2" id="KW-0175">Coiled coil</keyword>
<dbReference type="PANTHER" id="PTHR23351">
    <property type="entry name" value="FOS TRANSCRIPTION FACTOR-RELATED"/>
    <property type="match status" value="1"/>
</dbReference>
<feature type="domain" description="BZIP" evidence="4">
    <location>
        <begin position="148"/>
        <end position="211"/>
    </location>
</feature>
<gene>
    <name evidence="5" type="ORF">QTO34_009288</name>
</gene>
<dbReference type="SMART" id="SM00338">
    <property type="entry name" value="BRLZ"/>
    <property type="match status" value="1"/>
</dbReference>
<evidence type="ECO:0000256" key="1">
    <source>
        <dbReference type="ARBA" id="ARBA00023242"/>
    </source>
</evidence>
<accession>A0AA40LFY3</accession>
<dbReference type="Pfam" id="PF00170">
    <property type="entry name" value="bZIP_1"/>
    <property type="match status" value="1"/>
</dbReference>
<feature type="compositionally biased region" description="Low complexity" evidence="3">
    <location>
        <begin position="27"/>
        <end position="36"/>
    </location>
</feature>
<dbReference type="InterPro" id="IPR004827">
    <property type="entry name" value="bZIP"/>
</dbReference>
<evidence type="ECO:0000259" key="4">
    <source>
        <dbReference type="SMART" id="SM00338"/>
    </source>
</evidence>
<comment type="caution">
    <text evidence="5">The sequence shown here is derived from an EMBL/GenBank/DDBJ whole genome shotgun (WGS) entry which is preliminary data.</text>
</comment>
<dbReference type="GO" id="GO:0000981">
    <property type="term" value="F:DNA-binding transcription factor activity, RNA polymerase II-specific"/>
    <property type="evidence" value="ECO:0007669"/>
    <property type="project" value="TreeGrafter"/>
</dbReference>
<dbReference type="SUPFAM" id="SSF57959">
    <property type="entry name" value="Leucine zipper domain"/>
    <property type="match status" value="1"/>
</dbReference>
<feature type="coiled-coil region" evidence="2">
    <location>
        <begin position="181"/>
        <end position="208"/>
    </location>
</feature>
<dbReference type="PANTHER" id="PTHR23351:SF10">
    <property type="entry name" value="JUN DIMERIZATION PROTEIN 2"/>
    <property type="match status" value="1"/>
</dbReference>
<keyword evidence="6" id="KW-1185">Reference proteome</keyword>
<sequence>MVRGDQAGKQAEPHNRSPQRGRPRPQPAEGRWAAAMGGAGGSGRCRAGLAPRRLLSGHGACSLAQAPGSQPLLVASAGLDCHSCDAWADPGPFHDWLGPLTGLPSLALTAEELKYADIHNIGAMIAPLHFLEVKLGKRPQPVRSERDEEEERRKRRWGKNKVAAAPCRNKKKVEGFLQPESEWLELMNAKLKTQMEELKQEWKQLILMLNWHLPTCIIRTNSVKTPDSEGNPLLEQLEKK</sequence>
<dbReference type="InterPro" id="IPR046347">
    <property type="entry name" value="bZIP_sf"/>
</dbReference>
<dbReference type="GO" id="GO:0005634">
    <property type="term" value="C:nucleus"/>
    <property type="evidence" value="ECO:0007669"/>
    <property type="project" value="TreeGrafter"/>
</dbReference>
<evidence type="ECO:0000256" key="3">
    <source>
        <dbReference type="SAM" id="MobiDB-lite"/>
    </source>
</evidence>
<reference evidence="5" key="1">
    <citation type="submission" date="2023-06" db="EMBL/GenBank/DDBJ databases">
        <title>Reference genome for the Northern bat (Eptesicus nilssonii), a most northern bat species.</title>
        <authorList>
            <person name="Laine V.N."/>
            <person name="Pulliainen A.T."/>
            <person name="Lilley T.M."/>
        </authorList>
    </citation>
    <scope>NUCLEOTIDE SEQUENCE</scope>
    <source>
        <strain evidence="5">BLF_Eptnil</strain>
        <tissue evidence="5">Kidney</tissue>
    </source>
</reference>
<dbReference type="GO" id="GO:0000978">
    <property type="term" value="F:RNA polymerase II cis-regulatory region sequence-specific DNA binding"/>
    <property type="evidence" value="ECO:0007669"/>
    <property type="project" value="TreeGrafter"/>
</dbReference>
<dbReference type="AlphaFoldDB" id="A0AA40LFY3"/>
<proteinExistence type="predicted"/>
<dbReference type="Gene3D" id="1.20.5.170">
    <property type="match status" value="1"/>
</dbReference>
<name>A0AA40LFY3_CNENI</name>
<dbReference type="InterPro" id="IPR000837">
    <property type="entry name" value="AP-1"/>
</dbReference>
<evidence type="ECO:0000256" key="2">
    <source>
        <dbReference type="SAM" id="Coils"/>
    </source>
</evidence>
<organism evidence="5 6">
    <name type="scientific">Cnephaeus nilssonii</name>
    <name type="common">Northern bat</name>
    <name type="synonym">Eptesicus nilssonii</name>
    <dbReference type="NCBI Taxonomy" id="3371016"/>
    <lineage>
        <taxon>Eukaryota</taxon>
        <taxon>Metazoa</taxon>
        <taxon>Chordata</taxon>
        <taxon>Craniata</taxon>
        <taxon>Vertebrata</taxon>
        <taxon>Euteleostomi</taxon>
        <taxon>Mammalia</taxon>
        <taxon>Eutheria</taxon>
        <taxon>Laurasiatheria</taxon>
        <taxon>Chiroptera</taxon>
        <taxon>Yangochiroptera</taxon>
        <taxon>Vespertilionidae</taxon>
        <taxon>Cnephaeus</taxon>
    </lineage>
</organism>
<protein>
    <recommendedName>
        <fullName evidence="4">BZIP domain-containing protein</fullName>
    </recommendedName>
</protein>
<dbReference type="Proteomes" id="UP001177744">
    <property type="component" value="Unassembled WGS sequence"/>
</dbReference>
<feature type="region of interest" description="Disordered" evidence="3">
    <location>
        <begin position="1"/>
        <end position="42"/>
    </location>
</feature>
<dbReference type="EMBL" id="JAULJE010000020">
    <property type="protein sequence ID" value="KAK1331335.1"/>
    <property type="molecule type" value="Genomic_DNA"/>
</dbReference>
<evidence type="ECO:0000313" key="6">
    <source>
        <dbReference type="Proteomes" id="UP001177744"/>
    </source>
</evidence>
<evidence type="ECO:0000313" key="5">
    <source>
        <dbReference type="EMBL" id="KAK1331335.1"/>
    </source>
</evidence>
<feature type="region of interest" description="Disordered" evidence="3">
    <location>
        <begin position="139"/>
        <end position="161"/>
    </location>
</feature>
<keyword evidence="1" id="KW-0539">Nucleus</keyword>